<accession>A0ABX3EU61</accession>
<sequence length="573" mass="61840">MRNKLSLILACVLLLGVWSWSAPAAHGAALKTTFSVNNEVVKFPVNATPFAKGNTVLVPIRKVGIALGLEVNYIKEQKVLQLSRNGQQITLKLGANEAILNGKDKFAIEEKAVLQGNLIYVPISLLNAMGLVVSYDSSLAQVRVYTPQVFAEKVAGLLASNQHEVLWQQFFNESSQKAITVAKLQQVWQGITETFGEYLKIDSVSSHQVNHELTIASTAIFTKGNLTITITTDSSGEIKGLWFAPAAAAATQSNAPELKLPDGVTEEEVVVGAGTSHPLKGLLTLPNHSTHPLASVVLVQGSGASDRDETVFAYKPFRDIAYGLAKQGIAVLRYDKRSYSYPEQFIGAAAATVSVKDETVDDAVAASKVLKADKRMNPAQVYLVGHSLGGMLAPRIDADGGSFAGLILLAGSPRSLLEIIYDQNMASIQNLSNSDPRKTQTMAAIDAESSKGKELSAMTLEQSKAMPSVFGVPAYYFKEMDMHPTAELARKLTKPVLVLQGADDFQVYPDKDFPQWKDVLKGNPAASFKLYPGLNHFFVNDEGENAGTAAGYNKPGMVDPQVITDMGQWILNL</sequence>
<feature type="signal peptide" evidence="2">
    <location>
        <begin position="1"/>
        <end position="24"/>
    </location>
</feature>
<dbReference type="RefSeq" id="WP_083606626.1">
    <property type="nucleotide sequence ID" value="NZ_LVWI01000001.1"/>
</dbReference>
<evidence type="ECO:0000256" key="2">
    <source>
        <dbReference type="SAM" id="SignalP"/>
    </source>
</evidence>
<feature type="domain" description="DUF3887" evidence="5">
    <location>
        <begin position="151"/>
        <end position="241"/>
    </location>
</feature>
<dbReference type="Gene3D" id="3.10.450.590">
    <property type="match status" value="1"/>
</dbReference>
<evidence type="ECO:0000256" key="1">
    <source>
        <dbReference type="ARBA" id="ARBA00022801"/>
    </source>
</evidence>
<keyword evidence="7" id="KW-1185">Reference proteome</keyword>
<evidence type="ECO:0000259" key="3">
    <source>
        <dbReference type="Pfam" id="PF07833"/>
    </source>
</evidence>
<evidence type="ECO:0000313" key="7">
    <source>
        <dbReference type="Proteomes" id="UP000186058"/>
    </source>
</evidence>
<keyword evidence="1" id="KW-0378">Hydrolase</keyword>
<reference evidence="6 7" key="1">
    <citation type="submission" date="2016-03" db="EMBL/GenBank/DDBJ databases">
        <authorList>
            <person name="Sant'Anna F.H."/>
            <person name="Ambrosini A."/>
            <person name="Souza R."/>
            <person name="Bach E."/>
            <person name="Fernandes G."/>
            <person name="Balsanelli E."/>
            <person name="Baura V.A."/>
            <person name="Souza E.M."/>
            <person name="Passaglia L."/>
        </authorList>
    </citation>
    <scope>NUCLEOTIDE SEQUENCE [LARGE SCALE GENOMIC DNA]</scope>
    <source>
        <strain evidence="6 7">P26E</strain>
    </source>
</reference>
<evidence type="ECO:0008006" key="8">
    <source>
        <dbReference type="Google" id="ProtNLM"/>
    </source>
</evidence>
<dbReference type="Pfam" id="PF07833">
    <property type="entry name" value="Cu_amine_oxidN1"/>
    <property type="match status" value="1"/>
</dbReference>
<dbReference type="SUPFAM" id="SSF55383">
    <property type="entry name" value="Copper amine oxidase, domain N"/>
    <property type="match status" value="1"/>
</dbReference>
<dbReference type="PANTHER" id="PTHR43265:SF1">
    <property type="entry name" value="ESTERASE ESTD"/>
    <property type="match status" value="1"/>
</dbReference>
<evidence type="ECO:0000259" key="5">
    <source>
        <dbReference type="Pfam" id="PF13026"/>
    </source>
</evidence>
<gene>
    <name evidence="6" type="ORF">A3844_01140</name>
</gene>
<dbReference type="InterPro" id="IPR022742">
    <property type="entry name" value="Hydrolase_4"/>
</dbReference>
<dbReference type="PROSITE" id="PS00708">
    <property type="entry name" value="PRO_ENDOPEP_SER"/>
    <property type="match status" value="1"/>
</dbReference>
<dbReference type="Gene3D" id="3.30.457.10">
    <property type="entry name" value="Copper amine oxidase-like, N-terminal domain"/>
    <property type="match status" value="1"/>
</dbReference>
<proteinExistence type="predicted"/>
<organism evidence="6 7">
    <name type="scientific">Paenibacillus helianthi</name>
    <dbReference type="NCBI Taxonomy" id="1349432"/>
    <lineage>
        <taxon>Bacteria</taxon>
        <taxon>Bacillati</taxon>
        <taxon>Bacillota</taxon>
        <taxon>Bacilli</taxon>
        <taxon>Bacillales</taxon>
        <taxon>Paenibacillaceae</taxon>
        <taxon>Paenibacillus</taxon>
    </lineage>
</organism>
<dbReference type="InterPro" id="IPR012854">
    <property type="entry name" value="Cu_amine_oxidase-like_N"/>
</dbReference>
<dbReference type="InterPro" id="IPR029058">
    <property type="entry name" value="AB_hydrolase_fold"/>
</dbReference>
<evidence type="ECO:0000313" key="6">
    <source>
        <dbReference type="EMBL" id="OKP91758.1"/>
    </source>
</evidence>
<keyword evidence="2" id="KW-0732">Signal</keyword>
<name>A0ABX3EU61_9BACL</name>
<dbReference type="Gene3D" id="3.40.50.1820">
    <property type="entry name" value="alpha/beta hydrolase"/>
    <property type="match status" value="1"/>
</dbReference>
<feature type="domain" description="Copper amine oxidase-like N-terminal" evidence="3">
    <location>
        <begin position="36"/>
        <end position="142"/>
    </location>
</feature>
<comment type="caution">
    <text evidence="6">The sequence shown here is derived from an EMBL/GenBank/DDBJ whole genome shotgun (WGS) entry which is preliminary data.</text>
</comment>
<feature type="domain" description="Serine aminopeptidase S33" evidence="4">
    <location>
        <begin position="317"/>
        <end position="541"/>
    </location>
</feature>
<dbReference type="Pfam" id="PF12146">
    <property type="entry name" value="Hydrolase_4"/>
    <property type="match status" value="1"/>
</dbReference>
<dbReference type="Proteomes" id="UP000186058">
    <property type="component" value="Unassembled WGS sequence"/>
</dbReference>
<dbReference type="PANTHER" id="PTHR43265">
    <property type="entry name" value="ESTERASE ESTD"/>
    <property type="match status" value="1"/>
</dbReference>
<feature type="chain" id="PRO_5045972200" description="Serine aminopeptidase S33 domain-containing protein" evidence="2">
    <location>
        <begin position="25"/>
        <end position="573"/>
    </location>
</feature>
<dbReference type="SUPFAM" id="SSF53474">
    <property type="entry name" value="alpha/beta-Hydrolases"/>
    <property type="match status" value="1"/>
</dbReference>
<protein>
    <recommendedName>
        <fullName evidence="8">Serine aminopeptidase S33 domain-containing protein</fullName>
    </recommendedName>
</protein>
<dbReference type="EMBL" id="LVWI01000001">
    <property type="protein sequence ID" value="OKP91758.1"/>
    <property type="molecule type" value="Genomic_DNA"/>
</dbReference>
<dbReference type="InterPro" id="IPR002471">
    <property type="entry name" value="Pept_S9_AS"/>
</dbReference>
<dbReference type="InterPro" id="IPR024981">
    <property type="entry name" value="DUF3887"/>
</dbReference>
<evidence type="ECO:0000259" key="4">
    <source>
        <dbReference type="Pfam" id="PF12146"/>
    </source>
</evidence>
<dbReference type="InterPro" id="IPR036582">
    <property type="entry name" value="Mao_N_sf"/>
</dbReference>
<dbReference type="InterPro" id="IPR053145">
    <property type="entry name" value="AB_hydrolase_Est10"/>
</dbReference>
<dbReference type="Pfam" id="PF13026">
    <property type="entry name" value="DUF3887"/>
    <property type="match status" value="1"/>
</dbReference>